<feature type="region of interest" description="Disordered" evidence="8">
    <location>
        <begin position="1"/>
        <end position="55"/>
    </location>
</feature>
<comment type="similarity">
    <text evidence="2">Belongs to the SLX4 family.</text>
</comment>
<accession>A0A4U7KVL0</accession>
<dbReference type="KEGG" id="sgra:EX895_002887"/>
<keyword evidence="4" id="KW-0233">DNA recombination</keyword>
<evidence type="ECO:0000256" key="8">
    <source>
        <dbReference type="SAM" id="MobiDB-lite"/>
    </source>
</evidence>
<dbReference type="GeneID" id="40725782"/>
<dbReference type="InterPro" id="IPR018574">
    <property type="entry name" value="Structure-sp_endonuc_su_Slx4"/>
</dbReference>
<feature type="compositionally biased region" description="Polar residues" evidence="8">
    <location>
        <begin position="202"/>
        <end position="216"/>
    </location>
</feature>
<evidence type="ECO:0000256" key="5">
    <source>
        <dbReference type="ARBA" id="ARBA00023204"/>
    </source>
</evidence>
<sequence length="331" mass="35891">MSRRSSRLSASLSDPSSSLNVGTCNVGTLNREKFLSTDAAGTRPPSFTASNGKDASNSIPYFEEWSTDALQAEVKRYGFKVSRKRSTLIDQLKAVYEALHRSNADFETPTVPSVPNVSTEPAQVSRTKRKLVLPASKPGREGVALGSGKGRGRQSDPFVLDGDSMSDASSSSDSVILASNEVDEGEAGDYTAQLEMEALSATDGTDSNISLSTSASPDKPRRGRPPRSWSSSSSSDIPLSTFTTAGEEQEQAVEPTVVLAETMTHAIRSNAGVWSRVLRYEPISFDEFVSIATQNGLEMDTGKRKEELRTWLDRQCICFYSNDLTGPRSRH</sequence>
<keyword evidence="6" id="KW-0539">Nucleus</keyword>
<feature type="compositionally biased region" description="Low complexity" evidence="8">
    <location>
        <begin position="161"/>
        <end position="174"/>
    </location>
</feature>
<evidence type="ECO:0000256" key="6">
    <source>
        <dbReference type="ARBA" id="ARBA00023242"/>
    </source>
</evidence>
<proteinExistence type="inferred from homology"/>
<dbReference type="GO" id="GO:0033557">
    <property type="term" value="C:Slx1-Slx4 complex"/>
    <property type="evidence" value="ECO:0007669"/>
    <property type="project" value="InterPro"/>
</dbReference>
<dbReference type="Pfam" id="PF09494">
    <property type="entry name" value="Slx4"/>
    <property type="match status" value="1"/>
</dbReference>
<feature type="compositionally biased region" description="Low complexity" evidence="8">
    <location>
        <begin position="7"/>
        <end position="19"/>
    </location>
</feature>
<evidence type="ECO:0000313" key="10">
    <source>
        <dbReference type="Proteomes" id="UP000306050"/>
    </source>
</evidence>
<feature type="region of interest" description="Disordered" evidence="8">
    <location>
        <begin position="106"/>
        <end position="174"/>
    </location>
</feature>
<evidence type="ECO:0000256" key="3">
    <source>
        <dbReference type="ARBA" id="ARBA00022763"/>
    </source>
</evidence>
<protein>
    <recommendedName>
        <fullName evidence="7">Structure-specific endonuclease subunit SLX4</fullName>
    </recommendedName>
</protein>
<keyword evidence="3" id="KW-0227">DNA damage</keyword>
<reference evidence="9 10" key="1">
    <citation type="submission" date="2019-05" db="EMBL/GenBank/DDBJ databases">
        <title>Sporisorium graminicola CBS 10092 draft sequencing and annotation.</title>
        <authorList>
            <person name="Solano-Gonzalez S."/>
            <person name="Caddick M.X."/>
            <person name="Darby A."/>
        </authorList>
    </citation>
    <scope>NUCLEOTIDE SEQUENCE [LARGE SCALE GENOMIC DNA]</scope>
    <source>
        <strain evidence="9 10">CBS 10092</strain>
    </source>
</reference>
<dbReference type="EMBL" id="SRRM01000010">
    <property type="protein sequence ID" value="TKY88177.1"/>
    <property type="molecule type" value="Genomic_DNA"/>
</dbReference>
<dbReference type="OrthoDB" id="5576441at2759"/>
<dbReference type="GO" id="GO:0006310">
    <property type="term" value="P:DNA recombination"/>
    <property type="evidence" value="ECO:0007669"/>
    <property type="project" value="UniProtKB-KW"/>
</dbReference>
<feature type="compositionally biased region" description="Polar residues" evidence="8">
    <location>
        <begin position="45"/>
        <end position="55"/>
    </location>
</feature>
<gene>
    <name evidence="9" type="ORF">EX895_002887</name>
</gene>
<dbReference type="GO" id="GO:0006281">
    <property type="term" value="P:DNA repair"/>
    <property type="evidence" value="ECO:0007669"/>
    <property type="project" value="UniProtKB-KW"/>
</dbReference>
<keyword evidence="10" id="KW-1185">Reference proteome</keyword>
<dbReference type="GO" id="GO:0006260">
    <property type="term" value="P:DNA replication"/>
    <property type="evidence" value="ECO:0007669"/>
    <property type="project" value="InterPro"/>
</dbReference>
<organism evidence="9 10">
    <name type="scientific">Sporisorium graminicola</name>
    <dbReference type="NCBI Taxonomy" id="280036"/>
    <lineage>
        <taxon>Eukaryota</taxon>
        <taxon>Fungi</taxon>
        <taxon>Dikarya</taxon>
        <taxon>Basidiomycota</taxon>
        <taxon>Ustilaginomycotina</taxon>
        <taxon>Ustilaginomycetes</taxon>
        <taxon>Ustilaginales</taxon>
        <taxon>Ustilaginaceae</taxon>
        <taxon>Sporisorium</taxon>
    </lineage>
</organism>
<feature type="region of interest" description="Disordered" evidence="8">
    <location>
        <begin position="200"/>
        <end position="252"/>
    </location>
</feature>
<dbReference type="RefSeq" id="XP_029740162.1">
    <property type="nucleotide sequence ID" value="XM_029883485.1"/>
</dbReference>
<evidence type="ECO:0000256" key="7">
    <source>
        <dbReference type="ARBA" id="ARBA00029496"/>
    </source>
</evidence>
<feature type="compositionally biased region" description="Low complexity" evidence="8">
    <location>
        <begin position="226"/>
        <end position="240"/>
    </location>
</feature>
<keyword evidence="5" id="KW-0234">DNA repair</keyword>
<dbReference type="AlphaFoldDB" id="A0A4U7KVL0"/>
<evidence type="ECO:0000256" key="4">
    <source>
        <dbReference type="ARBA" id="ARBA00023172"/>
    </source>
</evidence>
<comment type="caution">
    <text evidence="9">The sequence shown here is derived from an EMBL/GenBank/DDBJ whole genome shotgun (WGS) entry which is preliminary data.</text>
</comment>
<name>A0A4U7KVL0_9BASI</name>
<feature type="compositionally biased region" description="Polar residues" evidence="8">
    <location>
        <begin position="110"/>
        <end position="125"/>
    </location>
</feature>
<evidence type="ECO:0000313" key="9">
    <source>
        <dbReference type="EMBL" id="TKY88177.1"/>
    </source>
</evidence>
<evidence type="ECO:0000256" key="1">
    <source>
        <dbReference type="ARBA" id="ARBA00004123"/>
    </source>
</evidence>
<dbReference type="Proteomes" id="UP000306050">
    <property type="component" value="Chromosome SGRAM_18"/>
</dbReference>
<comment type="subcellular location">
    <subcellularLocation>
        <location evidence="1">Nucleus</location>
    </subcellularLocation>
</comment>
<evidence type="ECO:0000256" key="2">
    <source>
        <dbReference type="ARBA" id="ARBA00006661"/>
    </source>
</evidence>